<organism evidence="3 4">
    <name type="scientific">Kineosporia babensis</name>
    <dbReference type="NCBI Taxonomy" id="499548"/>
    <lineage>
        <taxon>Bacteria</taxon>
        <taxon>Bacillati</taxon>
        <taxon>Actinomycetota</taxon>
        <taxon>Actinomycetes</taxon>
        <taxon>Kineosporiales</taxon>
        <taxon>Kineosporiaceae</taxon>
        <taxon>Kineosporia</taxon>
    </lineage>
</organism>
<keyword evidence="3" id="KW-0689">Ribosomal protein</keyword>
<accession>A0A9X1NDE2</accession>
<comment type="caution">
    <text evidence="3">The sequence shown here is derived from an EMBL/GenBank/DDBJ whole genome shotgun (WGS) entry which is preliminary data.</text>
</comment>
<keyword evidence="1" id="KW-0812">Transmembrane</keyword>
<evidence type="ECO:0000313" key="3">
    <source>
        <dbReference type="EMBL" id="MCD5311719.1"/>
    </source>
</evidence>
<gene>
    <name evidence="3" type="ORF">LR394_12485</name>
</gene>
<dbReference type="SUPFAM" id="SSF54736">
    <property type="entry name" value="ClpS-like"/>
    <property type="match status" value="1"/>
</dbReference>
<dbReference type="RefSeq" id="WP_231441198.1">
    <property type="nucleotide sequence ID" value="NZ_JAJOMB010000005.1"/>
</dbReference>
<evidence type="ECO:0000313" key="4">
    <source>
        <dbReference type="Proteomes" id="UP001138997"/>
    </source>
</evidence>
<dbReference type="EMBL" id="JAJOMB010000005">
    <property type="protein sequence ID" value="MCD5311719.1"/>
    <property type="molecule type" value="Genomic_DNA"/>
</dbReference>
<proteinExistence type="predicted"/>
<reference evidence="3" key="1">
    <citation type="submission" date="2021-11" db="EMBL/GenBank/DDBJ databases">
        <title>Streptomyces corallinus and Kineosporia corallina sp. nov., two new coral-derived marine actinobacteria.</title>
        <authorList>
            <person name="Buangrab K."/>
            <person name="Sutthacheep M."/>
            <person name="Yeemin T."/>
            <person name="Harunari E."/>
            <person name="Igarashi Y."/>
            <person name="Sripreechasak P."/>
            <person name="Kanchanasin P."/>
            <person name="Tanasupawat S."/>
            <person name="Phongsopitanun W."/>
        </authorList>
    </citation>
    <scope>NUCLEOTIDE SEQUENCE</scope>
    <source>
        <strain evidence="3">JCM 31032</strain>
    </source>
</reference>
<dbReference type="Proteomes" id="UP001138997">
    <property type="component" value="Unassembled WGS sequence"/>
</dbReference>
<dbReference type="Gene3D" id="3.30.1390.10">
    <property type="match status" value="1"/>
</dbReference>
<keyword evidence="1" id="KW-0472">Membrane</keyword>
<keyword evidence="3" id="KW-0687">Ribonucleoprotein</keyword>
<dbReference type="InterPro" id="IPR014719">
    <property type="entry name" value="Ribosomal_bL12_C/ClpS-like"/>
</dbReference>
<dbReference type="AlphaFoldDB" id="A0A9X1NDE2"/>
<keyword evidence="4" id="KW-1185">Reference proteome</keyword>
<evidence type="ECO:0000259" key="2">
    <source>
        <dbReference type="Pfam" id="PF00542"/>
    </source>
</evidence>
<feature type="transmembrane region" description="Helical" evidence="1">
    <location>
        <begin position="7"/>
        <end position="22"/>
    </location>
</feature>
<dbReference type="InterPro" id="IPR013823">
    <property type="entry name" value="Ribosomal_bL12_C"/>
</dbReference>
<dbReference type="Pfam" id="PF00542">
    <property type="entry name" value="Ribosomal_L12"/>
    <property type="match status" value="1"/>
</dbReference>
<keyword evidence="1" id="KW-1133">Transmembrane helix</keyword>
<protein>
    <submittedName>
        <fullName evidence="3">Ribosomal protein L7/L12</fullName>
    </submittedName>
</protein>
<dbReference type="GO" id="GO:0005840">
    <property type="term" value="C:ribosome"/>
    <property type="evidence" value="ECO:0007669"/>
    <property type="project" value="UniProtKB-KW"/>
</dbReference>
<feature type="domain" description="Large ribosomal subunit protein bL12 C-terminal" evidence="2">
    <location>
        <begin position="66"/>
        <end position="127"/>
    </location>
</feature>
<dbReference type="GO" id="GO:0003735">
    <property type="term" value="F:structural constituent of ribosome"/>
    <property type="evidence" value="ECO:0007669"/>
    <property type="project" value="InterPro"/>
</dbReference>
<dbReference type="GO" id="GO:0006412">
    <property type="term" value="P:translation"/>
    <property type="evidence" value="ECO:0007669"/>
    <property type="project" value="InterPro"/>
</dbReference>
<evidence type="ECO:0000256" key="1">
    <source>
        <dbReference type="SAM" id="Phobius"/>
    </source>
</evidence>
<sequence length="136" mass="14858">MTRQKTLVVLLNAALIMIFLTAALRGGWWLLLVLLTLSPAWRIYRVYRPGGPARVAERFTEPGRHRVVLQVAGSSPVAVVRELRRTTGLDLQASMQLIKEAPVVVRENLSESSAGLVVDHLQKAGARAVAAPIGEQ</sequence>
<name>A0A9X1NDE2_9ACTN</name>